<reference evidence="4" key="1">
    <citation type="submission" date="2011-01" db="EMBL/GenBank/DDBJ databases">
        <title>Complete sequence of chromosome of Rahnella sp. Y9602.</title>
        <authorList>
            <consortium name="US DOE Joint Genome Institute"/>
            <person name="Lucas S."/>
            <person name="Copeland A."/>
            <person name="Lapidus A."/>
            <person name="Cheng J.-F."/>
            <person name="Goodwin L."/>
            <person name="Pitluck S."/>
            <person name="Lu M."/>
            <person name="Detter J.C."/>
            <person name="Han C."/>
            <person name="Tapia R."/>
            <person name="Land M."/>
            <person name="Hauser L."/>
            <person name="Kyrpides N."/>
            <person name="Ivanova N."/>
            <person name="Ovchinnikova G."/>
            <person name="Pagani I."/>
            <person name="Sobecky P.A."/>
            <person name="Martinez R.J."/>
            <person name="Woyke T."/>
        </authorList>
    </citation>
    <scope>NUCLEOTIDE SEQUENCE [LARGE SCALE GENOMIC DNA]</scope>
    <source>
        <strain evidence="4">Y9602</strain>
    </source>
</reference>
<gene>
    <name evidence="3" type="ordered locus">Rahaq_0591</name>
</gene>
<evidence type="ECO:0000259" key="2">
    <source>
        <dbReference type="Pfam" id="PF18715"/>
    </source>
</evidence>
<dbReference type="InterPro" id="IPR037026">
    <property type="entry name" value="Vgr_OB-fold_dom_sf"/>
</dbReference>
<protein>
    <submittedName>
        <fullName evidence="3">Phage baseplate assembly protein V</fullName>
    </submittedName>
</protein>
<feature type="domain" description="Phage spike trimer" evidence="2">
    <location>
        <begin position="138"/>
        <end position="190"/>
    </location>
</feature>
<organism evidence="3 4">
    <name type="scientific">Rahnella sp. (strain Y9602)</name>
    <dbReference type="NCBI Taxonomy" id="2703885"/>
    <lineage>
        <taxon>Bacteria</taxon>
        <taxon>Pseudomonadati</taxon>
        <taxon>Pseudomonadota</taxon>
        <taxon>Gammaproteobacteria</taxon>
        <taxon>Enterobacterales</taxon>
        <taxon>Yersiniaceae</taxon>
        <taxon>Rahnella</taxon>
    </lineage>
</organism>
<dbReference type="RefSeq" id="WP_013573924.1">
    <property type="nucleotide sequence ID" value="NC_015061.1"/>
</dbReference>
<dbReference type="eggNOG" id="COG4540">
    <property type="taxonomic scope" value="Bacteria"/>
</dbReference>
<proteinExistence type="predicted"/>
<dbReference type="InterPro" id="IPR044033">
    <property type="entry name" value="GpV-like_apex"/>
</dbReference>
<dbReference type="Pfam" id="PF04717">
    <property type="entry name" value="Phage_base_V"/>
    <property type="match status" value="1"/>
</dbReference>
<evidence type="ECO:0000259" key="1">
    <source>
        <dbReference type="Pfam" id="PF04717"/>
    </source>
</evidence>
<dbReference type="Gene3D" id="6.20.150.10">
    <property type="match status" value="1"/>
</dbReference>
<dbReference type="Proteomes" id="UP000007257">
    <property type="component" value="Chromosome"/>
</dbReference>
<dbReference type="OrthoDB" id="4931325at2"/>
<feature type="domain" description="Gp5/Type VI secretion system Vgr protein OB-fold" evidence="1">
    <location>
        <begin position="19"/>
        <end position="86"/>
    </location>
</feature>
<sequence>MNTSIPNNDIPRLLRNLIRIGTVAEVDLVAGTCRVNTGGNVTDWLHWLTSRAGRSRSWWAPSAGEQVLLFCLGGELDTAFVMPGVFSDEFPAPSASADAVHVTFPDGAVIEYEPKTGALLATGIKSATVNASEKVAVTAPDITCTAKTRITLDTPEVVCTNKLTTGSLEVKQGGTMTGNLTHSGGSLTSNGIVVHTHKHSGVQTGGGSTGAPTT</sequence>
<evidence type="ECO:0000313" key="3">
    <source>
        <dbReference type="EMBL" id="ADW72218.1"/>
    </source>
</evidence>
<dbReference type="InterPro" id="IPR040629">
    <property type="entry name" value="Phage_spike"/>
</dbReference>
<dbReference type="KEGG" id="rah:Rahaq_0591"/>
<reference evidence="3 4" key="2">
    <citation type="journal article" date="2012" name="J. Bacteriol.">
        <title>Complete Genome Sequence of Rahnella sp. Strain Y9602, a Gammaproteobacterium Isolate from Metal- and Radionuclide-Contaminated Soil.</title>
        <authorList>
            <person name="Martinez R.J."/>
            <person name="Bruce D."/>
            <person name="Detter C."/>
            <person name="Goodwin L.A."/>
            <person name="Han J."/>
            <person name="Han C.S."/>
            <person name="Held B."/>
            <person name="Land M.L."/>
            <person name="Mikhailova N."/>
            <person name="Nolan M."/>
            <person name="Pennacchio L."/>
            <person name="Pitluck S."/>
            <person name="Tapia R."/>
            <person name="Woyke T."/>
            <person name="Sobecky P.A."/>
        </authorList>
    </citation>
    <scope>NUCLEOTIDE SEQUENCE [LARGE SCALE GENOMIC DNA]</scope>
    <source>
        <strain evidence="3 4">Y9602</strain>
    </source>
</reference>
<dbReference type="Pfam" id="PF18715">
    <property type="entry name" value="Phage_spike"/>
    <property type="match status" value="1"/>
</dbReference>
<dbReference type="InterPro" id="IPR013046">
    <property type="entry name" value="GpV/Gp45"/>
</dbReference>
<dbReference type="EMBL" id="CP002505">
    <property type="protein sequence ID" value="ADW72218.1"/>
    <property type="molecule type" value="Genomic_DNA"/>
</dbReference>
<evidence type="ECO:0000313" key="4">
    <source>
        <dbReference type="Proteomes" id="UP000007257"/>
    </source>
</evidence>
<dbReference type="Gene3D" id="2.40.50.230">
    <property type="entry name" value="Gp5 N-terminal domain"/>
    <property type="match status" value="1"/>
</dbReference>
<dbReference type="InterPro" id="IPR006531">
    <property type="entry name" value="Gp5/Vgr_OB"/>
</dbReference>
<dbReference type="HOGENOM" id="CLU_088884_0_1_6"/>
<name>A0A0H3F5P7_RAHSY</name>
<dbReference type="NCBIfam" id="TIGR01644">
    <property type="entry name" value="phage_P2_V"/>
    <property type="match status" value="1"/>
</dbReference>
<dbReference type="AlphaFoldDB" id="A0A0H3F5P7"/>
<dbReference type="Pfam" id="PF18946">
    <property type="entry name" value="Apex"/>
    <property type="match status" value="1"/>
</dbReference>
<accession>A0A0H3F5P7</accession>